<keyword evidence="2" id="KW-1185">Reference proteome</keyword>
<proteinExistence type="predicted"/>
<dbReference type="Proteomes" id="UP000662572">
    <property type="component" value="Unassembled WGS sequence"/>
</dbReference>
<protein>
    <submittedName>
        <fullName evidence="1">Uncharacterized protein</fullName>
    </submittedName>
</protein>
<organism evidence="1 2">
    <name type="scientific">Asticcacaulis endophyticus</name>
    <dbReference type="NCBI Taxonomy" id="1395890"/>
    <lineage>
        <taxon>Bacteria</taxon>
        <taxon>Pseudomonadati</taxon>
        <taxon>Pseudomonadota</taxon>
        <taxon>Alphaproteobacteria</taxon>
        <taxon>Caulobacterales</taxon>
        <taxon>Caulobacteraceae</taxon>
        <taxon>Asticcacaulis</taxon>
    </lineage>
</organism>
<sequence>MNNPVNDNMGKPHHGPAVLSLADARAHDDLRASLKKMIRELARAHAWADHVASTTDSET</sequence>
<name>A0A918Q5V3_9CAUL</name>
<evidence type="ECO:0000313" key="1">
    <source>
        <dbReference type="EMBL" id="GGZ31798.1"/>
    </source>
</evidence>
<reference evidence="1" key="2">
    <citation type="submission" date="2020-09" db="EMBL/GenBank/DDBJ databases">
        <authorList>
            <person name="Sun Q."/>
            <person name="Kim S."/>
        </authorList>
    </citation>
    <scope>NUCLEOTIDE SEQUENCE</scope>
    <source>
        <strain evidence="1">KCTC 32296</strain>
    </source>
</reference>
<evidence type="ECO:0000313" key="2">
    <source>
        <dbReference type="Proteomes" id="UP000662572"/>
    </source>
</evidence>
<dbReference type="EMBL" id="BMZB01000002">
    <property type="protein sequence ID" value="GGZ31798.1"/>
    <property type="molecule type" value="Genomic_DNA"/>
</dbReference>
<dbReference type="AlphaFoldDB" id="A0A918Q5V3"/>
<accession>A0A918Q5V3</accession>
<comment type="caution">
    <text evidence="1">The sequence shown here is derived from an EMBL/GenBank/DDBJ whole genome shotgun (WGS) entry which is preliminary data.</text>
</comment>
<gene>
    <name evidence="1" type="ORF">GCM10011273_17230</name>
</gene>
<reference evidence="1" key="1">
    <citation type="journal article" date="2014" name="Int. J. Syst. Evol. Microbiol.">
        <title>Complete genome sequence of Corynebacterium casei LMG S-19264T (=DSM 44701T), isolated from a smear-ripened cheese.</title>
        <authorList>
            <consortium name="US DOE Joint Genome Institute (JGI-PGF)"/>
            <person name="Walter F."/>
            <person name="Albersmeier A."/>
            <person name="Kalinowski J."/>
            <person name="Ruckert C."/>
        </authorList>
    </citation>
    <scope>NUCLEOTIDE SEQUENCE</scope>
    <source>
        <strain evidence="1">KCTC 32296</strain>
    </source>
</reference>